<name>A0ABN9H157_9NEOB</name>
<gene>
    <name evidence="1" type="ORF">SPARVUS_LOCUS15155901</name>
</gene>
<evidence type="ECO:0000313" key="1">
    <source>
        <dbReference type="EMBL" id="CAI9614899.1"/>
    </source>
</evidence>
<evidence type="ECO:0000313" key="2">
    <source>
        <dbReference type="Proteomes" id="UP001162483"/>
    </source>
</evidence>
<comment type="caution">
    <text evidence="1">The sequence shown here is derived from an EMBL/GenBank/DDBJ whole genome shotgun (WGS) entry which is preliminary data.</text>
</comment>
<dbReference type="Proteomes" id="UP001162483">
    <property type="component" value="Unassembled WGS sequence"/>
</dbReference>
<sequence length="43" mass="5022">MSELCTPYSFMWGIQRSIIFNHLPSRGFTPLNDQASFCYLVLH</sequence>
<organism evidence="1 2">
    <name type="scientific">Staurois parvus</name>
    <dbReference type="NCBI Taxonomy" id="386267"/>
    <lineage>
        <taxon>Eukaryota</taxon>
        <taxon>Metazoa</taxon>
        <taxon>Chordata</taxon>
        <taxon>Craniata</taxon>
        <taxon>Vertebrata</taxon>
        <taxon>Euteleostomi</taxon>
        <taxon>Amphibia</taxon>
        <taxon>Batrachia</taxon>
        <taxon>Anura</taxon>
        <taxon>Neobatrachia</taxon>
        <taxon>Ranoidea</taxon>
        <taxon>Ranidae</taxon>
        <taxon>Staurois</taxon>
    </lineage>
</organism>
<accession>A0ABN9H157</accession>
<protein>
    <submittedName>
        <fullName evidence="1">Uncharacterized protein</fullName>
    </submittedName>
</protein>
<dbReference type="EMBL" id="CATNWA010019771">
    <property type="protein sequence ID" value="CAI9614899.1"/>
    <property type="molecule type" value="Genomic_DNA"/>
</dbReference>
<keyword evidence="2" id="KW-1185">Reference proteome</keyword>
<proteinExistence type="predicted"/>
<reference evidence="1" key="1">
    <citation type="submission" date="2023-05" db="EMBL/GenBank/DDBJ databases">
        <authorList>
            <person name="Stuckert A."/>
        </authorList>
    </citation>
    <scope>NUCLEOTIDE SEQUENCE</scope>
</reference>